<keyword evidence="2" id="KW-0238">DNA-binding</keyword>
<feature type="domain" description="SpoVT-AbrB" evidence="3">
    <location>
        <begin position="4"/>
        <end position="44"/>
    </location>
</feature>
<dbReference type="Pfam" id="PF04014">
    <property type="entry name" value="MazE_antitoxin"/>
    <property type="match status" value="1"/>
</dbReference>
<organism evidence="4 5">
    <name type="scientific">Denitrovibrio acetiphilus (strain DSM 12809 / NBRC 114555 / N2460)</name>
    <dbReference type="NCBI Taxonomy" id="522772"/>
    <lineage>
        <taxon>Bacteria</taxon>
        <taxon>Pseudomonadati</taxon>
        <taxon>Deferribacterota</taxon>
        <taxon>Deferribacteres</taxon>
        <taxon>Deferribacterales</taxon>
        <taxon>Geovibrionaceae</taxon>
        <taxon>Denitrovibrio</taxon>
    </lineage>
</organism>
<dbReference type="SUPFAM" id="SSF89447">
    <property type="entry name" value="AbrB/MazE/MraZ-like"/>
    <property type="match status" value="1"/>
</dbReference>
<dbReference type="InterPro" id="IPR007159">
    <property type="entry name" value="SpoVT-AbrB_dom"/>
</dbReference>
<comment type="similarity">
    <text evidence="1">Belongs to the VapB family.</text>
</comment>
<dbReference type="GO" id="GO:0003677">
    <property type="term" value="F:DNA binding"/>
    <property type="evidence" value="ECO:0007669"/>
    <property type="project" value="UniProtKB-UniRule"/>
</dbReference>
<sequence length="75" mass="8884">MDKARVFKSGNSQAVRLPKEYQLNTNEVYIRKVGNMIILLPKADIWSNFEKSLDMFDDSFMSDRQQPDYDDRESF</sequence>
<dbReference type="Gene3D" id="2.10.260.10">
    <property type="match status" value="1"/>
</dbReference>
<dbReference type="eggNOG" id="COG4456">
    <property type="taxonomic scope" value="Bacteria"/>
</dbReference>
<keyword evidence="5" id="KW-1185">Reference proteome</keyword>
<dbReference type="Proteomes" id="UP000002012">
    <property type="component" value="Chromosome"/>
</dbReference>
<name>D4H428_DENA2</name>
<evidence type="ECO:0000256" key="1">
    <source>
        <dbReference type="ARBA" id="ARBA00007924"/>
    </source>
</evidence>
<dbReference type="PANTHER" id="PTHR37550:SF3">
    <property type="entry name" value="ANTITOXIN VAPB1"/>
    <property type="match status" value="1"/>
</dbReference>
<dbReference type="InterPro" id="IPR051734">
    <property type="entry name" value="VapB_TA_antitoxins"/>
</dbReference>
<dbReference type="PANTHER" id="PTHR37550">
    <property type="entry name" value="ANTITOXIN VAPB1"/>
    <property type="match status" value="1"/>
</dbReference>
<dbReference type="RefSeq" id="WP_013009883.1">
    <property type="nucleotide sequence ID" value="NC_013943.1"/>
</dbReference>
<dbReference type="EMBL" id="CP001968">
    <property type="protein sequence ID" value="ADD67339.1"/>
    <property type="molecule type" value="Genomic_DNA"/>
</dbReference>
<evidence type="ECO:0000256" key="2">
    <source>
        <dbReference type="PROSITE-ProRule" id="PRU01076"/>
    </source>
</evidence>
<proteinExistence type="inferred from homology"/>
<gene>
    <name evidence="4" type="ordered locus">Dacet_0541</name>
</gene>
<protein>
    <submittedName>
        <fullName evidence="4">SpoVT/AbrB domain protein</fullName>
    </submittedName>
</protein>
<dbReference type="HOGENOM" id="CLU_162018_2_2_0"/>
<evidence type="ECO:0000313" key="4">
    <source>
        <dbReference type="EMBL" id="ADD67339.1"/>
    </source>
</evidence>
<evidence type="ECO:0000259" key="3">
    <source>
        <dbReference type="PROSITE" id="PS51740"/>
    </source>
</evidence>
<dbReference type="PaxDb" id="522772-Dacet_0541"/>
<dbReference type="PROSITE" id="PS51740">
    <property type="entry name" value="SPOVT_ABRB"/>
    <property type="match status" value="1"/>
</dbReference>
<dbReference type="InterPro" id="IPR037914">
    <property type="entry name" value="SpoVT-AbrB_sf"/>
</dbReference>
<reference evidence="4 5" key="1">
    <citation type="journal article" date="2010" name="Stand. Genomic Sci.">
        <title>Complete genome sequence of Denitrovibrio acetiphilus type strain (N2460).</title>
        <authorList>
            <person name="Kiss H."/>
            <person name="Lang E."/>
            <person name="Lapidus A."/>
            <person name="Copeland A."/>
            <person name="Nolan M."/>
            <person name="Glavina Del Rio T."/>
            <person name="Chen F."/>
            <person name="Lucas S."/>
            <person name="Tice H."/>
            <person name="Cheng J.F."/>
            <person name="Han C."/>
            <person name="Goodwin L."/>
            <person name="Pitluck S."/>
            <person name="Liolios K."/>
            <person name="Pati A."/>
            <person name="Ivanova N."/>
            <person name="Mavromatis K."/>
            <person name="Chen A."/>
            <person name="Palaniappan K."/>
            <person name="Land M."/>
            <person name="Hauser L."/>
            <person name="Chang Y.J."/>
            <person name="Jeffries C.D."/>
            <person name="Detter J.C."/>
            <person name="Brettin T."/>
            <person name="Spring S."/>
            <person name="Rohde M."/>
            <person name="Goker M."/>
            <person name="Woyke T."/>
            <person name="Bristow J."/>
            <person name="Eisen J.A."/>
            <person name="Markowitz V."/>
            <person name="Hugenholtz P."/>
            <person name="Kyrpides N.C."/>
            <person name="Klenk H.P."/>
        </authorList>
    </citation>
    <scope>NUCLEOTIDE SEQUENCE [LARGE SCALE GENOMIC DNA]</scope>
    <source>
        <strain evidence="5">DSM 12809 / NBRC 114555 / N2460</strain>
    </source>
</reference>
<dbReference type="InParanoid" id="D4H428"/>
<dbReference type="STRING" id="522772.Dacet_0541"/>
<dbReference type="KEGG" id="dap:Dacet_0541"/>
<dbReference type="InterPro" id="IPR047976">
    <property type="entry name" value="Anti_VapB2-like"/>
</dbReference>
<accession>D4H428</accession>
<evidence type="ECO:0000313" key="5">
    <source>
        <dbReference type="Proteomes" id="UP000002012"/>
    </source>
</evidence>
<dbReference type="NCBIfam" id="NF040493">
    <property type="entry name" value="TA_anti_VapB"/>
    <property type="match status" value="1"/>
</dbReference>
<dbReference type="AlphaFoldDB" id="D4H428"/>
<dbReference type="OrthoDB" id="9810009at2"/>